<dbReference type="Proteomes" id="UP000765509">
    <property type="component" value="Unassembled WGS sequence"/>
</dbReference>
<organism evidence="1 2">
    <name type="scientific">Austropuccinia psidii MF-1</name>
    <dbReference type="NCBI Taxonomy" id="1389203"/>
    <lineage>
        <taxon>Eukaryota</taxon>
        <taxon>Fungi</taxon>
        <taxon>Dikarya</taxon>
        <taxon>Basidiomycota</taxon>
        <taxon>Pucciniomycotina</taxon>
        <taxon>Pucciniomycetes</taxon>
        <taxon>Pucciniales</taxon>
        <taxon>Sphaerophragmiaceae</taxon>
        <taxon>Austropuccinia</taxon>
    </lineage>
</organism>
<dbReference type="EMBL" id="AVOT02038013">
    <property type="protein sequence ID" value="MBW0532775.1"/>
    <property type="molecule type" value="Genomic_DNA"/>
</dbReference>
<keyword evidence="2" id="KW-1185">Reference proteome</keyword>
<accession>A0A9Q3F8R9</accession>
<evidence type="ECO:0000313" key="1">
    <source>
        <dbReference type="EMBL" id="MBW0532775.1"/>
    </source>
</evidence>
<dbReference type="AlphaFoldDB" id="A0A9Q3F8R9"/>
<protein>
    <submittedName>
        <fullName evidence="1">Uncharacterized protein</fullName>
    </submittedName>
</protein>
<sequence length="266" mass="30510">MCQHCSTQTHSYLEDDRQGVVFTPFQYKWHIKKLKSAIQPKAIPKIYTLALGSECLQILLDQTFPNDYAQLTQSIFSTPPGLNSAALKPYRGSQSLLSQELRIIISAILFSRYNIPHRDSHILTPTIRLLIKSSISSSGGHFNPTFYIPQYLSTIFEQIQLEPLIENVMCCPDCFFLNGLTESVKKDQAHFQTHNEPNYHDPPCTQSLGQFINLVEPCTQTTTKIKRRLIPTKHFIYQPLENWISSFLQRAGIMETLHQNQQSQKP</sequence>
<name>A0A9Q3F8R9_9BASI</name>
<proteinExistence type="predicted"/>
<gene>
    <name evidence="1" type="ORF">O181_072490</name>
</gene>
<reference evidence="1" key="1">
    <citation type="submission" date="2021-03" db="EMBL/GenBank/DDBJ databases">
        <title>Draft genome sequence of rust myrtle Austropuccinia psidii MF-1, a brazilian biotype.</title>
        <authorList>
            <person name="Quecine M.C."/>
            <person name="Pachon D.M.R."/>
            <person name="Bonatelli M.L."/>
            <person name="Correr F.H."/>
            <person name="Franceschini L.M."/>
            <person name="Leite T.F."/>
            <person name="Margarido G.R.A."/>
            <person name="Almeida C.A."/>
            <person name="Ferrarezi J.A."/>
            <person name="Labate C.A."/>
        </authorList>
    </citation>
    <scope>NUCLEOTIDE SEQUENCE</scope>
    <source>
        <strain evidence="1">MF-1</strain>
    </source>
</reference>
<dbReference type="OrthoDB" id="2985118at2759"/>
<evidence type="ECO:0000313" key="2">
    <source>
        <dbReference type="Proteomes" id="UP000765509"/>
    </source>
</evidence>
<comment type="caution">
    <text evidence="1">The sequence shown here is derived from an EMBL/GenBank/DDBJ whole genome shotgun (WGS) entry which is preliminary data.</text>
</comment>